<evidence type="ECO:0000313" key="4">
    <source>
        <dbReference type="RefSeq" id="XP_016463328.2"/>
    </source>
</evidence>
<dbReference type="SUPFAM" id="SSF47370">
    <property type="entry name" value="Bromodomain"/>
    <property type="match status" value="1"/>
</dbReference>
<accession>A0A1S3ZFU7</accession>
<dbReference type="OMA" id="YPAHELY"/>
<keyword evidence="1 2" id="KW-0103">Bromodomain</keyword>
<keyword evidence="3" id="KW-1185">Reference proteome</keyword>
<name>A0A1S3ZFU7_TOBAC</name>
<dbReference type="CDD" id="cd00167">
    <property type="entry name" value="SANT"/>
    <property type="match status" value="1"/>
</dbReference>
<dbReference type="RefSeq" id="XP_016463328.2">
    <property type="nucleotide sequence ID" value="XM_016607842.2"/>
</dbReference>
<dbReference type="SMART" id="SM00297">
    <property type="entry name" value="BROMO"/>
    <property type="match status" value="1"/>
</dbReference>
<dbReference type="Pfam" id="PF00249">
    <property type="entry name" value="Myb_DNA-binding"/>
    <property type="match status" value="1"/>
</dbReference>
<dbReference type="AlphaFoldDB" id="A0A1S3ZFU7"/>
<dbReference type="PaxDb" id="4097-A0A1S3ZFU7"/>
<protein>
    <submittedName>
        <fullName evidence="4">Uncharacterized protein LOC107786375</fullName>
    </submittedName>
</protein>
<dbReference type="OrthoDB" id="1742084at2759"/>
<dbReference type="Proteomes" id="UP000790787">
    <property type="component" value="Chromosome 6"/>
</dbReference>
<evidence type="ECO:0000256" key="1">
    <source>
        <dbReference type="ARBA" id="ARBA00023117"/>
    </source>
</evidence>
<dbReference type="InterPro" id="IPR036427">
    <property type="entry name" value="Bromodomain-like_sf"/>
</dbReference>
<reference evidence="3" key="1">
    <citation type="journal article" date="2014" name="Nat. Commun.">
        <title>The tobacco genome sequence and its comparison with those of tomato and potato.</title>
        <authorList>
            <person name="Sierro N."/>
            <person name="Battey J.N."/>
            <person name="Ouadi S."/>
            <person name="Bakaher N."/>
            <person name="Bovet L."/>
            <person name="Willig A."/>
            <person name="Goepfert S."/>
            <person name="Peitsch M.C."/>
            <person name="Ivanov N.V."/>
        </authorList>
    </citation>
    <scope>NUCLEOTIDE SEQUENCE [LARGE SCALE GENOMIC DNA]</scope>
</reference>
<dbReference type="STRING" id="4097.A0A1S3ZFU7"/>
<evidence type="ECO:0000256" key="2">
    <source>
        <dbReference type="PROSITE-ProRule" id="PRU00035"/>
    </source>
</evidence>
<organism evidence="3 4">
    <name type="scientific">Nicotiana tabacum</name>
    <name type="common">Common tobacco</name>
    <dbReference type="NCBI Taxonomy" id="4097"/>
    <lineage>
        <taxon>Eukaryota</taxon>
        <taxon>Viridiplantae</taxon>
        <taxon>Streptophyta</taxon>
        <taxon>Embryophyta</taxon>
        <taxon>Tracheophyta</taxon>
        <taxon>Spermatophyta</taxon>
        <taxon>Magnoliopsida</taxon>
        <taxon>eudicotyledons</taxon>
        <taxon>Gunneridae</taxon>
        <taxon>Pentapetalae</taxon>
        <taxon>asterids</taxon>
        <taxon>lamiids</taxon>
        <taxon>Solanales</taxon>
        <taxon>Solanaceae</taxon>
        <taxon>Nicotianoideae</taxon>
        <taxon>Nicotianeae</taxon>
        <taxon>Nicotiana</taxon>
    </lineage>
</organism>
<dbReference type="Gene3D" id="1.20.920.10">
    <property type="entry name" value="Bromodomain-like"/>
    <property type="match status" value="1"/>
</dbReference>
<dbReference type="RefSeq" id="XP_016463328.1">
    <property type="nucleotide sequence ID" value="XM_016607842.1"/>
</dbReference>
<dbReference type="KEGG" id="nta:107786375"/>
<dbReference type="InterPro" id="IPR001487">
    <property type="entry name" value="Bromodomain"/>
</dbReference>
<dbReference type="PANTHER" id="PTHR37888">
    <property type="entry name" value="DNA-BINDING BROMODOMAIN-CONTAINING PROTEIN"/>
    <property type="match status" value="1"/>
</dbReference>
<dbReference type="InterPro" id="IPR001005">
    <property type="entry name" value="SANT/Myb"/>
</dbReference>
<reference evidence="4" key="2">
    <citation type="submission" date="2025-08" db="UniProtKB">
        <authorList>
            <consortium name="RefSeq"/>
        </authorList>
    </citation>
    <scope>IDENTIFICATION</scope>
    <source>
        <tissue evidence="4">Leaf</tissue>
    </source>
</reference>
<dbReference type="PANTHER" id="PTHR37888:SF11">
    <property type="entry name" value="DNA-BINDING BROMODOMAIN-CONTAINING PROTEIN"/>
    <property type="match status" value="1"/>
</dbReference>
<dbReference type="GeneID" id="107786375"/>
<dbReference type="PROSITE" id="PS50014">
    <property type="entry name" value="BROMODOMAIN_2"/>
    <property type="match status" value="1"/>
</dbReference>
<proteinExistence type="predicted"/>
<sequence length="732" mass="81104">MAKPDATVENSSEEEEPRWGTWEELLLACAVNRYGTKSWDSVAVELQKRSTAPARLLSPHNCRLKYLDLKRRYSNKCNGNGNVNDDDEDKEKTVCVPLLEELRKLRVAELRREVERYDLSIVSLQLKKQRLEEERERSLQQTENGESKSDLAKNERRGANDEKIEETEIGIKPEDKSSPELVADGEASEEASDKDQQSVNESSSTDPKHSCSLKTSAEENEDKPEPVRTGTVKTEPLQTGSIKEEPDKCAEERPVREDSCNGSSDSVEKPPIGVTMKVEPLSESAELVESVAESKGGEERTKENSDVQSSVRKKVDDIVVGGCSSGDEREKENRSPAVKEIPVESQPLIAFLEKIRSHKLGSMFERRLESQEAENYSNLVRQHVDLEMVQTWLENGRYRSCKSKFFRDLLLLVSNAIVFFKKNSSEFVAAKELRQLILKEISQTKAKSYSLSDKQTSLKSASLSQKERTKPSDSLLLKTNISGSMIVCRKRSSITAKASASSSGGDKKREQTITRPVEKVVVDTLQQPSQLATNAGENRITKKRTRDRFASGSASLNKKDSSRPNTTSIKNLAAVVDKNQGEGESSSQHLQSKSESRNEQSNTDVKKRSAANFLNRMKQSSSSNSGLLLDALKSRPLSSGSKGGSDQKKNVSGTGGGRKEPAFSKTHQKKEPASSKNPEAKQAKEKGSPMKKNVGRPPKRGADPSPPSSKRSREGAESAAIPPKQPKKRSRR</sequence>
<gene>
    <name evidence="4" type="primary">LOC107786375</name>
</gene>
<dbReference type="SMART" id="SM00717">
    <property type="entry name" value="SANT"/>
    <property type="match status" value="1"/>
</dbReference>
<evidence type="ECO:0000313" key="3">
    <source>
        <dbReference type="Proteomes" id="UP000790787"/>
    </source>
</evidence>
<dbReference type="CDD" id="cd04369">
    <property type="entry name" value="Bromodomain"/>
    <property type="match status" value="1"/>
</dbReference>
<dbReference type="Pfam" id="PF00439">
    <property type="entry name" value="Bromodomain"/>
    <property type="match status" value="1"/>
</dbReference>